<dbReference type="Proteomes" id="UP001283361">
    <property type="component" value="Unassembled WGS sequence"/>
</dbReference>
<evidence type="ECO:0000313" key="3">
    <source>
        <dbReference type="Proteomes" id="UP001283361"/>
    </source>
</evidence>
<protein>
    <submittedName>
        <fullName evidence="2">Uncharacterized protein</fullName>
    </submittedName>
</protein>
<dbReference type="EMBL" id="JAWDGP010000521">
    <property type="protein sequence ID" value="KAK3799914.1"/>
    <property type="molecule type" value="Genomic_DNA"/>
</dbReference>
<evidence type="ECO:0000313" key="2">
    <source>
        <dbReference type="EMBL" id="KAK3799914.1"/>
    </source>
</evidence>
<proteinExistence type="predicted"/>
<feature type="region of interest" description="Disordered" evidence="1">
    <location>
        <begin position="15"/>
        <end position="125"/>
    </location>
</feature>
<organism evidence="2 3">
    <name type="scientific">Elysia crispata</name>
    <name type="common">lettuce slug</name>
    <dbReference type="NCBI Taxonomy" id="231223"/>
    <lineage>
        <taxon>Eukaryota</taxon>
        <taxon>Metazoa</taxon>
        <taxon>Spiralia</taxon>
        <taxon>Lophotrochozoa</taxon>
        <taxon>Mollusca</taxon>
        <taxon>Gastropoda</taxon>
        <taxon>Heterobranchia</taxon>
        <taxon>Euthyneura</taxon>
        <taxon>Panpulmonata</taxon>
        <taxon>Sacoglossa</taxon>
        <taxon>Placobranchoidea</taxon>
        <taxon>Plakobranchidae</taxon>
        <taxon>Elysia</taxon>
    </lineage>
</organism>
<gene>
    <name evidence="2" type="ORF">RRG08_005114</name>
</gene>
<keyword evidence="3" id="KW-1185">Reference proteome</keyword>
<evidence type="ECO:0000256" key="1">
    <source>
        <dbReference type="SAM" id="MobiDB-lite"/>
    </source>
</evidence>
<feature type="compositionally biased region" description="Polar residues" evidence="1">
    <location>
        <begin position="115"/>
        <end position="125"/>
    </location>
</feature>
<name>A0AAE1B4V4_9GAST</name>
<reference evidence="2" key="1">
    <citation type="journal article" date="2023" name="G3 (Bethesda)">
        <title>A reference genome for the long-term kleptoplast-retaining sea slug Elysia crispata morphotype clarki.</title>
        <authorList>
            <person name="Eastman K.E."/>
            <person name="Pendleton A.L."/>
            <person name="Shaikh M.A."/>
            <person name="Suttiyut T."/>
            <person name="Ogas R."/>
            <person name="Tomko P."/>
            <person name="Gavelis G."/>
            <person name="Widhalm J.R."/>
            <person name="Wisecaver J.H."/>
        </authorList>
    </citation>
    <scope>NUCLEOTIDE SEQUENCE</scope>
    <source>
        <strain evidence="2">ECLA1</strain>
    </source>
</reference>
<dbReference type="AlphaFoldDB" id="A0AAE1B4V4"/>
<comment type="caution">
    <text evidence="2">The sequence shown here is derived from an EMBL/GenBank/DDBJ whole genome shotgun (WGS) entry which is preliminary data.</text>
</comment>
<sequence>MTIRHYTALSLQESSVRVDSTKSHRATRQHAITPRCPTGKVQSGESSVRVDSTKSHRATRQHDNTTLHPRCPTGKVQSGESSVRVDSTKSHRATRQHDNMTKHRAVLQEKFSPGRQHQVTPCNTT</sequence>
<accession>A0AAE1B4V4</accession>
<feature type="compositionally biased region" description="Polar residues" evidence="1">
    <location>
        <begin position="75"/>
        <end position="85"/>
    </location>
</feature>
<feature type="compositionally biased region" description="Polar residues" evidence="1">
    <location>
        <begin position="40"/>
        <end position="50"/>
    </location>
</feature>